<accession>A0A5C4UNC2</accession>
<comment type="caution">
    <text evidence="2">The sequence shown here is derived from an EMBL/GenBank/DDBJ whole genome shotgun (WGS) entry which is preliminary data.</text>
</comment>
<dbReference type="CDD" id="cd06558">
    <property type="entry name" value="crotonase-like"/>
    <property type="match status" value="1"/>
</dbReference>
<dbReference type="Gene3D" id="1.10.12.10">
    <property type="entry name" value="Lyase 2-enoyl-coa Hydratase, Chain A, domain 2"/>
    <property type="match status" value="1"/>
</dbReference>
<gene>
    <name evidence="2" type="ORF">FH715_26660</name>
</gene>
<dbReference type="SUPFAM" id="SSF52096">
    <property type="entry name" value="ClpP/crotonase"/>
    <property type="match status" value="1"/>
</dbReference>
<comment type="similarity">
    <text evidence="1">Belongs to the enoyl-CoA hydratase/isomerase family.</text>
</comment>
<dbReference type="InterPro" id="IPR014748">
    <property type="entry name" value="Enoyl-CoA_hydra_C"/>
</dbReference>
<protein>
    <submittedName>
        <fullName evidence="2">Enoyl-CoA hydratase</fullName>
    </submittedName>
</protein>
<dbReference type="Pfam" id="PF00378">
    <property type="entry name" value="ECH_1"/>
    <property type="match status" value="1"/>
</dbReference>
<dbReference type="PANTHER" id="PTHR43802">
    <property type="entry name" value="ENOYL-COA HYDRATASE"/>
    <property type="match status" value="1"/>
</dbReference>
<evidence type="ECO:0000313" key="2">
    <source>
        <dbReference type="EMBL" id="TNM25171.1"/>
    </source>
</evidence>
<keyword evidence="3" id="KW-1185">Reference proteome</keyword>
<dbReference type="EMBL" id="VDGT01000030">
    <property type="protein sequence ID" value="TNM25171.1"/>
    <property type="molecule type" value="Genomic_DNA"/>
</dbReference>
<reference evidence="2 3" key="1">
    <citation type="submission" date="2019-06" db="EMBL/GenBank/DDBJ databases">
        <title>Draft genome of Streptomyces sedi sp. JCM16909.</title>
        <authorList>
            <person name="Klykleung N."/>
            <person name="Tanasupawat S."/>
            <person name="Kudo T."/>
            <person name="Yuki M."/>
            <person name="Ohkuma M."/>
        </authorList>
    </citation>
    <scope>NUCLEOTIDE SEQUENCE [LARGE SCALE GENOMIC DNA]</scope>
    <source>
        <strain evidence="2 3">JCM 16909</strain>
    </source>
</reference>
<dbReference type="PANTHER" id="PTHR43802:SF1">
    <property type="entry name" value="IP11341P-RELATED"/>
    <property type="match status" value="1"/>
</dbReference>
<dbReference type="GO" id="GO:0003824">
    <property type="term" value="F:catalytic activity"/>
    <property type="evidence" value="ECO:0007669"/>
    <property type="project" value="UniProtKB-ARBA"/>
</dbReference>
<evidence type="ECO:0000313" key="3">
    <source>
        <dbReference type="Proteomes" id="UP000311713"/>
    </source>
</evidence>
<dbReference type="InterPro" id="IPR001753">
    <property type="entry name" value="Enoyl-CoA_hydra/iso"/>
</dbReference>
<name>A0A5C4UNC2_9ACTN</name>
<dbReference type="Gene3D" id="3.90.226.10">
    <property type="entry name" value="2-enoyl-CoA Hydratase, Chain A, domain 1"/>
    <property type="match status" value="1"/>
</dbReference>
<dbReference type="RefSeq" id="WP_139649827.1">
    <property type="nucleotide sequence ID" value="NZ_BAAAZS010000121.1"/>
</dbReference>
<sequence>MGIGVTTEGAEPPRVVSRREGEVAVIELRRPALDASTRRALRAAVGEVAAAGDAVRAVVLAGSGGVFCRGQDLAEHATALEGGAEAAFSCVEREYNPLVTALLGVPVPLIVAVEGACVGAGLGLALAGDVRVVAEGAAFATAFAGVGLAADSGLSVSLARAVGPSRAAGLFLLGDRFGAEEALAWGLAHRVVARGAALEESLALARELARGPTAAFREVKALLRQAAEPDWPAALAREAAAQSRLGGTEDHAGAVAAFLARERPAFRGR</sequence>
<proteinExistence type="inferred from homology"/>
<evidence type="ECO:0000256" key="1">
    <source>
        <dbReference type="ARBA" id="ARBA00005254"/>
    </source>
</evidence>
<dbReference type="Proteomes" id="UP000311713">
    <property type="component" value="Unassembled WGS sequence"/>
</dbReference>
<dbReference type="InterPro" id="IPR029045">
    <property type="entry name" value="ClpP/crotonase-like_dom_sf"/>
</dbReference>
<organism evidence="2 3">
    <name type="scientific">Streptomyces sedi</name>
    <dbReference type="NCBI Taxonomy" id="555059"/>
    <lineage>
        <taxon>Bacteria</taxon>
        <taxon>Bacillati</taxon>
        <taxon>Actinomycetota</taxon>
        <taxon>Actinomycetes</taxon>
        <taxon>Kitasatosporales</taxon>
        <taxon>Streptomycetaceae</taxon>
        <taxon>Streptomyces</taxon>
    </lineage>
</organism>
<dbReference type="OrthoDB" id="8452484at2"/>
<dbReference type="AlphaFoldDB" id="A0A5C4UNC2"/>